<keyword evidence="3" id="KW-1185">Reference proteome</keyword>
<reference evidence="2 3" key="1">
    <citation type="submission" date="2024-05" db="EMBL/GenBank/DDBJ databases">
        <title>Genome sequencing and assembly of Indian major carp, Cirrhinus mrigala (Hamilton, 1822).</title>
        <authorList>
            <person name="Mohindra V."/>
            <person name="Chowdhury L.M."/>
            <person name="Lal K."/>
            <person name="Jena J.K."/>
        </authorList>
    </citation>
    <scope>NUCLEOTIDE SEQUENCE [LARGE SCALE GENOMIC DNA]</scope>
    <source>
        <strain evidence="2">CM1030</strain>
        <tissue evidence="2">Blood</tissue>
    </source>
</reference>
<dbReference type="EMBL" id="JAMKFB020000021">
    <property type="protein sequence ID" value="KAL0162268.1"/>
    <property type="molecule type" value="Genomic_DNA"/>
</dbReference>
<dbReference type="Proteomes" id="UP001529510">
    <property type="component" value="Unassembled WGS sequence"/>
</dbReference>
<proteinExistence type="predicted"/>
<feature type="region of interest" description="Disordered" evidence="1">
    <location>
        <begin position="60"/>
        <end position="83"/>
    </location>
</feature>
<sequence length="83" mass="9187">GNCSLEEHEFLGLAHRTTFPDDRLSTFLHTGLNSVTRAQFFIDYVQWMLVSCGSSLAVEPANDTIPTPDPEPSQTPPCCIPEH</sequence>
<feature type="compositionally biased region" description="Pro residues" evidence="1">
    <location>
        <begin position="67"/>
        <end position="83"/>
    </location>
</feature>
<accession>A0ABD0NK97</accession>
<feature type="non-terminal residue" evidence="2">
    <location>
        <position position="83"/>
    </location>
</feature>
<protein>
    <submittedName>
        <fullName evidence="2">Uncharacterized protein</fullName>
    </submittedName>
</protein>
<evidence type="ECO:0000313" key="2">
    <source>
        <dbReference type="EMBL" id="KAL0162268.1"/>
    </source>
</evidence>
<name>A0ABD0NK97_CIRMR</name>
<dbReference type="AlphaFoldDB" id="A0ABD0NK97"/>
<feature type="non-terminal residue" evidence="2">
    <location>
        <position position="1"/>
    </location>
</feature>
<evidence type="ECO:0000313" key="3">
    <source>
        <dbReference type="Proteomes" id="UP001529510"/>
    </source>
</evidence>
<organism evidence="2 3">
    <name type="scientific">Cirrhinus mrigala</name>
    <name type="common">Mrigala</name>
    <dbReference type="NCBI Taxonomy" id="683832"/>
    <lineage>
        <taxon>Eukaryota</taxon>
        <taxon>Metazoa</taxon>
        <taxon>Chordata</taxon>
        <taxon>Craniata</taxon>
        <taxon>Vertebrata</taxon>
        <taxon>Euteleostomi</taxon>
        <taxon>Actinopterygii</taxon>
        <taxon>Neopterygii</taxon>
        <taxon>Teleostei</taxon>
        <taxon>Ostariophysi</taxon>
        <taxon>Cypriniformes</taxon>
        <taxon>Cyprinidae</taxon>
        <taxon>Labeoninae</taxon>
        <taxon>Labeonini</taxon>
        <taxon>Cirrhinus</taxon>
    </lineage>
</organism>
<comment type="caution">
    <text evidence="2">The sequence shown here is derived from an EMBL/GenBank/DDBJ whole genome shotgun (WGS) entry which is preliminary data.</text>
</comment>
<gene>
    <name evidence="2" type="ORF">M9458_041664</name>
</gene>
<evidence type="ECO:0000256" key="1">
    <source>
        <dbReference type="SAM" id="MobiDB-lite"/>
    </source>
</evidence>